<dbReference type="InterPro" id="IPR010706">
    <property type="entry name" value="Fatty_acid_cis-trans_isomerase"/>
</dbReference>
<feature type="chain" id="PRO_5021387546" evidence="1">
    <location>
        <begin position="24"/>
        <end position="762"/>
    </location>
</feature>
<feature type="signal peptide" evidence="1">
    <location>
        <begin position="1"/>
        <end position="23"/>
    </location>
</feature>
<evidence type="ECO:0000256" key="1">
    <source>
        <dbReference type="SAM" id="SignalP"/>
    </source>
</evidence>
<comment type="caution">
    <text evidence="2">The sequence shown here is derived from an EMBL/GenBank/DDBJ whole genome shotgun (WGS) entry which is preliminary data.</text>
</comment>
<protein>
    <submittedName>
        <fullName evidence="2">Peptidylprolyl isomerase</fullName>
    </submittedName>
</protein>
<organism evidence="2 3">
    <name type="scientific">Mangrovimicrobium sediminis</name>
    <dbReference type="NCBI Taxonomy" id="2562682"/>
    <lineage>
        <taxon>Bacteria</taxon>
        <taxon>Pseudomonadati</taxon>
        <taxon>Pseudomonadota</taxon>
        <taxon>Gammaproteobacteria</taxon>
        <taxon>Cellvibrionales</taxon>
        <taxon>Halieaceae</taxon>
        <taxon>Mangrovimicrobium</taxon>
    </lineage>
</organism>
<dbReference type="AlphaFoldDB" id="A0A4Z0M6C0"/>
<name>A0A4Z0M6C0_9GAMM</name>
<keyword evidence="1" id="KW-0732">Signal</keyword>
<dbReference type="EMBL" id="SRLE01000005">
    <property type="protein sequence ID" value="TGD74855.1"/>
    <property type="molecule type" value="Genomic_DNA"/>
</dbReference>
<keyword evidence="2" id="KW-0413">Isomerase</keyword>
<dbReference type="Proteomes" id="UP000298050">
    <property type="component" value="Unassembled WGS sequence"/>
</dbReference>
<dbReference type="OrthoDB" id="9809746at2"/>
<sequence length="762" mass="87020">MSRPLLTLLLVLGTAALPRPALTQESLAVRAAGVIEQRCMVCHGCYDAPCQLKLEARGGLERGASKALVYDAARLLDADMTRLFLDAHSEEKWRKKGFYPVLDPNQPELGLMHRMLALKQAHPLPVSAPLPEGFDFALDREQQCPKPDEFDRFASEYPYWGMPYGLPGLEPAEHSTLNDWLQAGAPAVPLPDLEPELLRAIERWEGFLNAADNKSRLMARYLYEHLFLASLYFGDAGQPAWFRLVRSKTPPGEPLKVIATRRPFDAPGSDIFYYRFMRLPVTPLAKIHMPYRLDDKRMARYRELFLAPDYAVETLPGYEPALASNPFKTFEAIPANLRYHFLLDEARFTIMNFIKGPVCRGRVALNVIEDRFWVMFANPDIIDIEQDEAFLSREADNLQLPTVRTGTAIDLVAWRRYSKKVKVYTDARAKYIHDELAGRVKRRDAHPIWDGDGVNDNAALTIFRHFDSASVEKGFIGTTPKTAWVISYPLLERIHYLLVANYDVYGAVSHQLVSRLYMDFLRMEGESNFLMFMPAGEREALWRHWYRDAPSSVTDYLEEHYAVTAKDLGIEYQTDDPKVEFLEAMRGHIYGAKNPRWDYHGVAGETTSVLFDDLVADVGVHNSFLPQVIYVNVVGPRRDEVYTIMRDAGYSNIAQLFDEAERRLPQEDSLTIVPGFLGAYPNYFFMVNEAELPRFAAAVAALDSEHAYYRLQQRWGVGRSDPWFWRVSDKFHAMIKRDGDVGAGLLDYNRYQSGSKPRDVPE</sequence>
<dbReference type="GO" id="GO:0016853">
    <property type="term" value="F:isomerase activity"/>
    <property type="evidence" value="ECO:0007669"/>
    <property type="project" value="UniProtKB-KW"/>
</dbReference>
<dbReference type="RefSeq" id="WP_135442005.1">
    <property type="nucleotide sequence ID" value="NZ_SRLE01000005.1"/>
</dbReference>
<evidence type="ECO:0000313" key="3">
    <source>
        <dbReference type="Proteomes" id="UP000298050"/>
    </source>
</evidence>
<gene>
    <name evidence="2" type="ORF">E4634_06585</name>
</gene>
<dbReference type="Pfam" id="PF06934">
    <property type="entry name" value="CTI"/>
    <property type="match status" value="1"/>
</dbReference>
<proteinExistence type="predicted"/>
<accession>A0A4Z0M6C0</accession>
<keyword evidence="3" id="KW-1185">Reference proteome</keyword>
<reference evidence="2 3" key="1">
    <citation type="submission" date="2019-04" db="EMBL/GenBank/DDBJ databases">
        <title>Taxonomy of novel Haliea sp. from mangrove soil of West Coast of India.</title>
        <authorList>
            <person name="Verma A."/>
            <person name="Kumar P."/>
            <person name="Krishnamurthi S."/>
        </authorList>
    </citation>
    <scope>NUCLEOTIDE SEQUENCE [LARGE SCALE GENOMIC DNA]</scope>
    <source>
        <strain evidence="2 3">SAOS-164</strain>
    </source>
</reference>
<evidence type="ECO:0000313" key="2">
    <source>
        <dbReference type="EMBL" id="TGD74855.1"/>
    </source>
</evidence>